<feature type="region of interest" description="Disordered" evidence="1">
    <location>
        <begin position="256"/>
        <end position="303"/>
    </location>
</feature>
<evidence type="ECO:0000313" key="4">
    <source>
        <dbReference type="Proteomes" id="UP001158986"/>
    </source>
</evidence>
<dbReference type="Proteomes" id="UP001158986">
    <property type="component" value="Unassembled WGS sequence"/>
</dbReference>
<protein>
    <submittedName>
        <fullName evidence="2">Uncharacterized protein</fullName>
    </submittedName>
</protein>
<evidence type="ECO:0000256" key="1">
    <source>
        <dbReference type="SAM" id="MobiDB-lite"/>
    </source>
</evidence>
<sequence>MSARTSQRRGHAAAYGALPGTPISEIRTRKWTKGLKTVGHLIIPKWIPDQENPTEALQKGAYKKSKGRKRGAGEVGRMTRSVRQHLDAPLELLSEHPVRVQLSRQSSPARTAMTSSIIPASFPDTMVAATATSYSANQSSDVPNVPIIAQELVEQVHMAAPIAEQATHSITVTTVKDEVASSAPATAASPAPTIQMIPILPSVSNQMMPDVPSDEQLEMALDDLPMLDADDSFNLDVLDPAFLPTPVSREVQATVGNHSSGADLKQQLAEDLSGSDASANSGSSMPSVSPQSSPEVMSRSSSP</sequence>
<dbReference type="Proteomes" id="UP001160483">
    <property type="component" value="Unassembled WGS sequence"/>
</dbReference>
<accession>A0AAU9KJB2</accession>
<evidence type="ECO:0000313" key="2">
    <source>
        <dbReference type="EMBL" id="CAH0473330.1"/>
    </source>
</evidence>
<feature type="compositionally biased region" description="Low complexity" evidence="1">
    <location>
        <begin position="274"/>
        <end position="303"/>
    </location>
</feature>
<dbReference type="EMBL" id="CAKKTJ010000038">
    <property type="protein sequence ID" value="CAH0473330.1"/>
    <property type="molecule type" value="Genomic_DNA"/>
</dbReference>
<feature type="region of interest" description="Disordered" evidence="1">
    <location>
        <begin position="52"/>
        <end position="77"/>
    </location>
</feature>
<dbReference type="EMBL" id="CAKLCB010000010">
    <property type="protein sequence ID" value="CAH0513359.1"/>
    <property type="molecule type" value="Genomic_DNA"/>
</dbReference>
<comment type="caution">
    <text evidence="2">The sequence shown here is derived from an EMBL/GenBank/DDBJ whole genome shotgun (WGS) entry which is preliminary data.</text>
</comment>
<dbReference type="AlphaFoldDB" id="A0AAU9KJB2"/>
<name>A0AAU9KJB2_9STRA</name>
<organism evidence="2 5">
    <name type="scientific">Peronospora belbahrii</name>
    <dbReference type="NCBI Taxonomy" id="622444"/>
    <lineage>
        <taxon>Eukaryota</taxon>
        <taxon>Sar</taxon>
        <taxon>Stramenopiles</taxon>
        <taxon>Oomycota</taxon>
        <taxon>Peronosporomycetes</taxon>
        <taxon>Peronosporales</taxon>
        <taxon>Peronosporaceae</taxon>
        <taxon>Peronospora</taxon>
    </lineage>
</organism>
<evidence type="ECO:0000313" key="5">
    <source>
        <dbReference type="Proteomes" id="UP001160483"/>
    </source>
</evidence>
<feature type="compositionally biased region" description="Basic residues" evidence="1">
    <location>
        <begin position="61"/>
        <end position="70"/>
    </location>
</feature>
<gene>
    <name evidence="3" type="ORF">PBS001_LOCUS174</name>
    <name evidence="2" type="ORF">PBS003_LOCUS235</name>
</gene>
<evidence type="ECO:0000313" key="3">
    <source>
        <dbReference type="EMBL" id="CAH0513359.1"/>
    </source>
</evidence>
<reference evidence="2 4" key="1">
    <citation type="submission" date="2021-11" db="EMBL/GenBank/DDBJ databases">
        <authorList>
            <person name="Islam A."/>
            <person name="Islam S."/>
            <person name="Flora M.S."/>
            <person name="Rahman M."/>
            <person name="Ziaur R.M."/>
            <person name="Epstein J.H."/>
            <person name="Hassan M."/>
            <person name="Klassen M."/>
            <person name="Woodard K."/>
            <person name="Webb A."/>
            <person name="Webby R.J."/>
            <person name="El Zowalaty M.E."/>
        </authorList>
    </citation>
    <scope>NUCLEOTIDE SEQUENCE</scope>
    <source>
        <strain evidence="3">Pbs1</strain>
        <strain evidence="2">Pbs3</strain>
    </source>
</reference>
<proteinExistence type="predicted"/>
<keyword evidence="4" id="KW-1185">Reference proteome</keyword>